<dbReference type="AlphaFoldDB" id="A0A8H5SWR6"/>
<protein>
    <submittedName>
        <fullName evidence="2">Glycine-rich domain-containing protein</fullName>
    </submittedName>
</protein>
<evidence type="ECO:0000313" key="3">
    <source>
        <dbReference type="Proteomes" id="UP000567885"/>
    </source>
</evidence>
<accession>A0A8H5SWR6</accession>
<feature type="compositionally biased region" description="Polar residues" evidence="1">
    <location>
        <begin position="506"/>
        <end position="520"/>
    </location>
</feature>
<keyword evidence="3" id="KW-1185">Reference proteome</keyword>
<name>A0A8H5SWR6_FUSHE</name>
<dbReference type="PANTHER" id="PTHR34365:SF7">
    <property type="entry name" value="GLYCINE-RICH DOMAIN-CONTAINING PROTEIN 1"/>
    <property type="match status" value="1"/>
</dbReference>
<proteinExistence type="predicted"/>
<dbReference type="OrthoDB" id="2684236at2759"/>
<feature type="region of interest" description="Disordered" evidence="1">
    <location>
        <begin position="428"/>
        <end position="456"/>
    </location>
</feature>
<sequence length="558" mass="64210">MRSNAIWNILRRNLTPLPSPLAQLDSLELEKKVVHVSVKEEDVVLHCYLLEHFVSIKHKIHSWADKEGSDSDAVWKCYINLGIRRLISWLEESFYGMVELDKHIPPLDVLLVWHAFLQDPVQWNRFVRTTRIDFTRWNPNALLMALENDEPGQQFCPSRDCMDKINIVYQHLDSRTIIYMAADLLQTTVEPDLTTDLWTRSFIEERLTHTLVTPQDRYNFTFDFHASVQRQLELAERLLKFSWHQMYISLDDNQHGLRPAVKRYQRYMTISRFWEQIERLELGTSDRPGFTYLDIDIVWRTHMLAPREYRCFCNGVFGSLISNTPSPSDRHKAKTTLLDATSQIYEHIFGEEYALCLCRPCANSRRGESPGPYRSIRNSRLAVMQLPEQEMDRRNQAGVSIPLDFAEKQCRKCGSHPWRHCREKDIVQGPDTIPSIPPVSASGMHPHEMGSQSSSRSYFRLPVLRTQEPIWRETGTALHHSPRSRASTPALTTGSTYSDDSDDENSPSGVTLTGSPNTYQIPRMEATFRNADATGGDPRDPSRIGRTNGPEPGAWLAG</sequence>
<dbReference type="InterPro" id="IPR009836">
    <property type="entry name" value="GRDP-like"/>
</dbReference>
<comment type="caution">
    <text evidence="2">The sequence shown here is derived from an EMBL/GenBank/DDBJ whole genome shotgun (WGS) entry which is preliminary data.</text>
</comment>
<feature type="region of interest" description="Disordered" evidence="1">
    <location>
        <begin position="473"/>
        <end position="558"/>
    </location>
</feature>
<reference evidence="2 3" key="1">
    <citation type="submission" date="2020-05" db="EMBL/GenBank/DDBJ databases">
        <title>Identification and distribution of gene clusters putatively required for synthesis of sphingolipid metabolism inhibitors in phylogenetically diverse species of the filamentous fungus Fusarium.</title>
        <authorList>
            <person name="Kim H.-S."/>
            <person name="Busman M."/>
            <person name="Brown D.W."/>
            <person name="Divon H."/>
            <person name="Uhlig S."/>
            <person name="Proctor R.H."/>
        </authorList>
    </citation>
    <scope>NUCLEOTIDE SEQUENCE [LARGE SCALE GENOMIC DNA]</scope>
    <source>
        <strain evidence="2 3">NRRL 20693</strain>
    </source>
</reference>
<gene>
    <name evidence="2" type="ORF">FHETE_9863</name>
</gene>
<dbReference type="Proteomes" id="UP000567885">
    <property type="component" value="Unassembled WGS sequence"/>
</dbReference>
<organism evidence="2 3">
    <name type="scientific">Fusarium heterosporum</name>
    <dbReference type="NCBI Taxonomy" id="42747"/>
    <lineage>
        <taxon>Eukaryota</taxon>
        <taxon>Fungi</taxon>
        <taxon>Dikarya</taxon>
        <taxon>Ascomycota</taxon>
        <taxon>Pezizomycotina</taxon>
        <taxon>Sordariomycetes</taxon>
        <taxon>Hypocreomycetidae</taxon>
        <taxon>Hypocreales</taxon>
        <taxon>Nectriaceae</taxon>
        <taxon>Fusarium</taxon>
        <taxon>Fusarium heterosporum species complex</taxon>
    </lineage>
</organism>
<dbReference type="PANTHER" id="PTHR34365">
    <property type="entry name" value="ENOLASE (DUF1399)"/>
    <property type="match status" value="1"/>
</dbReference>
<dbReference type="EMBL" id="JAAGWQ010000236">
    <property type="protein sequence ID" value="KAF5658506.1"/>
    <property type="molecule type" value="Genomic_DNA"/>
</dbReference>
<dbReference type="Pfam" id="PF07173">
    <property type="entry name" value="GRDP-like"/>
    <property type="match status" value="1"/>
</dbReference>
<evidence type="ECO:0000256" key="1">
    <source>
        <dbReference type="SAM" id="MobiDB-lite"/>
    </source>
</evidence>
<evidence type="ECO:0000313" key="2">
    <source>
        <dbReference type="EMBL" id="KAF5658506.1"/>
    </source>
</evidence>